<proteinExistence type="predicted"/>
<reference evidence="1 2" key="1">
    <citation type="submission" date="2015-04" db="EMBL/GenBank/DDBJ databases">
        <title>Complete genome sequence of Schizopora paradoxa KUC8140, a cosmopolitan wood degrader in East Asia.</title>
        <authorList>
            <consortium name="DOE Joint Genome Institute"/>
            <person name="Min B."/>
            <person name="Park H."/>
            <person name="Jang Y."/>
            <person name="Kim J.-J."/>
            <person name="Kim K.H."/>
            <person name="Pangilinan J."/>
            <person name="Lipzen A."/>
            <person name="Riley R."/>
            <person name="Grigoriev I.V."/>
            <person name="Spatafora J.W."/>
            <person name="Choi I.-G."/>
        </authorList>
    </citation>
    <scope>NUCLEOTIDE SEQUENCE [LARGE SCALE GENOMIC DNA]</scope>
    <source>
        <strain evidence="1 2">KUC8140</strain>
    </source>
</reference>
<sequence>MSSLLNNIALIGKHSDDFTSELKKAGFTPVEFNSASELLADSDNLQVIALTGSDHGLTDKAAISKLLDGGKILIAFEPGIEYLTALHAATRTPVDLTAIKPTSERPLMVHKENGVDVLTLPPKVKTGFNVPDGKFRPVRKMAVRDEDTVYDIPDQGNGYEFSYRSAQIVERIRRAMDAVNGTSTETRAAAAGEVHGLEPGNDVAFYKKVQVRIPAEYSIKTLAFTWEGNINIPTNDVNEIQVYQTEWQMSIYVYATDANPIGQTADTYEGTIYTYIVHDGVHGRKLGSPGRNTNNNNNADLPEVIRNWEFYFIDILGYSLQDTSGFLTKVTQQPDDNIFEHRDNSFIYNISQEQRMILFKASQKQTWEFDANYQKPCAWNRFQMHRDMSNFDDARYVLSYNDLYDVWTDPEFEGKQWHNPGVFDDDENRIKTLPDDNIPISGLTVYSSKVGKAKLNLEFDYVPRGFDYQTLVIRRAIAAGVIGLYVDDFVLDLTWDE</sequence>
<keyword evidence="2" id="KW-1185">Reference proteome</keyword>
<dbReference type="OrthoDB" id="3003360at2759"/>
<dbReference type="Proteomes" id="UP000053477">
    <property type="component" value="Unassembled WGS sequence"/>
</dbReference>
<dbReference type="AlphaFoldDB" id="A0A0H2RBH4"/>
<name>A0A0H2RBH4_9AGAM</name>
<dbReference type="EMBL" id="KQ086064">
    <property type="protein sequence ID" value="KLO09179.1"/>
    <property type="molecule type" value="Genomic_DNA"/>
</dbReference>
<accession>A0A0H2RBH4</accession>
<gene>
    <name evidence="1" type="ORF">SCHPADRAFT_943856</name>
</gene>
<dbReference type="InParanoid" id="A0A0H2RBH4"/>
<evidence type="ECO:0000313" key="1">
    <source>
        <dbReference type="EMBL" id="KLO09179.1"/>
    </source>
</evidence>
<evidence type="ECO:0000313" key="2">
    <source>
        <dbReference type="Proteomes" id="UP000053477"/>
    </source>
</evidence>
<protein>
    <submittedName>
        <fullName evidence="1">Uncharacterized protein</fullName>
    </submittedName>
</protein>
<organism evidence="1 2">
    <name type="scientific">Schizopora paradoxa</name>
    <dbReference type="NCBI Taxonomy" id="27342"/>
    <lineage>
        <taxon>Eukaryota</taxon>
        <taxon>Fungi</taxon>
        <taxon>Dikarya</taxon>
        <taxon>Basidiomycota</taxon>
        <taxon>Agaricomycotina</taxon>
        <taxon>Agaricomycetes</taxon>
        <taxon>Hymenochaetales</taxon>
        <taxon>Schizoporaceae</taxon>
        <taxon>Schizopora</taxon>
    </lineage>
</organism>